<sequence>MSDSDLYEPARTHAKITTKTSFRHCKLQCKDPKISTLIRLYSRTTYFYYLRLPRPSNEKSRCGNIISLRLTHSSASEALLDDERHIFIISWATSLDVCPLLAFTTLGVQFLEFATPEEDSIGELAQSLDGVSICRTHIHLFY</sequence>
<accession>A0A8H2ZKU0</accession>
<evidence type="ECO:0000313" key="2">
    <source>
        <dbReference type="Proteomes" id="UP000624404"/>
    </source>
</evidence>
<reference evidence="1" key="1">
    <citation type="submission" date="2020-10" db="EMBL/GenBank/DDBJ databases">
        <authorList>
            <person name="Kusch S."/>
        </authorList>
    </citation>
    <scope>NUCLEOTIDE SEQUENCE</scope>
    <source>
        <strain evidence="1">SwB9</strain>
    </source>
</reference>
<gene>
    <name evidence="1" type="ORF">SCLTRI_LOCUS1241</name>
</gene>
<name>A0A8H2ZKU0_9HELO</name>
<dbReference type="EMBL" id="CAJHIA010000006">
    <property type="protein sequence ID" value="CAD6441451.1"/>
    <property type="molecule type" value="Genomic_DNA"/>
</dbReference>
<protein>
    <submittedName>
        <fullName evidence="1">F5143d85-58c2-4ae2-bdaa-1099ebfe96d6</fullName>
    </submittedName>
</protein>
<evidence type="ECO:0000313" key="1">
    <source>
        <dbReference type="EMBL" id="CAD6441451.1"/>
    </source>
</evidence>
<dbReference type="Proteomes" id="UP000624404">
    <property type="component" value="Unassembled WGS sequence"/>
</dbReference>
<comment type="caution">
    <text evidence="1">The sequence shown here is derived from an EMBL/GenBank/DDBJ whole genome shotgun (WGS) entry which is preliminary data.</text>
</comment>
<proteinExistence type="predicted"/>
<keyword evidence="2" id="KW-1185">Reference proteome</keyword>
<organism evidence="1 2">
    <name type="scientific">Sclerotinia trifoliorum</name>
    <dbReference type="NCBI Taxonomy" id="28548"/>
    <lineage>
        <taxon>Eukaryota</taxon>
        <taxon>Fungi</taxon>
        <taxon>Dikarya</taxon>
        <taxon>Ascomycota</taxon>
        <taxon>Pezizomycotina</taxon>
        <taxon>Leotiomycetes</taxon>
        <taxon>Helotiales</taxon>
        <taxon>Sclerotiniaceae</taxon>
        <taxon>Sclerotinia</taxon>
    </lineage>
</organism>
<dbReference type="AlphaFoldDB" id="A0A8H2ZKU0"/>